<keyword evidence="3 5" id="KW-0694">RNA-binding</keyword>
<dbReference type="RefSeq" id="WP_055061608.1">
    <property type="nucleotide sequence ID" value="NZ_CVRQ01000017.1"/>
</dbReference>
<dbReference type="Gene3D" id="2.30.310.10">
    <property type="entry name" value="ibrinogen binding protein from staphylococcus aureus domain"/>
    <property type="match status" value="1"/>
</dbReference>
<evidence type="ECO:0000256" key="3">
    <source>
        <dbReference type="ARBA" id="ARBA00022884"/>
    </source>
</evidence>
<dbReference type="InterPro" id="IPR051608">
    <property type="entry name" value="RQC_Subunit_NEMF"/>
</dbReference>
<dbReference type="GO" id="GO:0072344">
    <property type="term" value="P:rescue of stalled ribosome"/>
    <property type="evidence" value="ECO:0007669"/>
    <property type="project" value="UniProtKB-UniRule"/>
</dbReference>
<dbReference type="AlphaFoldDB" id="A0A0M6WJE7"/>
<evidence type="ECO:0000256" key="4">
    <source>
        <dbReference type="ARBA" id="ARBA00022917"/>
    </source>
</evidence>
<dbReference type="PANTHER" id="PTHR15239:SF6">
    <property type="entry name" value="RIBOSOME QUALITY CONTROL COMPLEX SUBUNIT NEMF"/>
    <property type="match status" value="1"/>
</dbReference>
<accession>A0A0M6WJE7</accession>
<gene>
    <name evidence="5" type="primary">rqcH</name>
    <name evidence="7" type="ORF">T1815_13221</name>
</gene>
<comment type="subunit">
    <text evidence="5">Associates with stalled 50S ribosomal subunits. Binds to RqcP.</text>
</comment>
<dbReference type="GO" id="GO:0000049">
    <property type="term" value="F:tRNA binding"/>
    <property type="evidence" value="ECO:0007669"/>
    <property type="project" value="UniProtKB-UniRule"/>
</dbReference>
<dbReference type="EMBL" id="CVRQ01000017">
    <property type="protein sequence ID" value="CRL36389.1"/>
    <property type="molecule type" value="Genomic_DNA"/>
</dbReference>
<evidence type="ECO:0000256" key="5">
    <source>
        <dbReference type="HAMAP-Rule" id="MF_00844"/>
    </source>
</evidence>
<dbReference type="InterPro" id="IPR043682">
    <property type="entry name" value="RqcH_bacterial"/>
</dbReference>
<organism evidence="7 8">
    <name type="scientific">Agathobacter rectalis</name>
    <dbReference type="NCBI Taxonomy" id="39491"/>
    <lineage>
        <taxon>Bacteria</taxon>
        <taxon>Bacillati</taxon>
        <taxon>Bacillota</taxon>
        <taxon>Clostridia</taxon>
        <taxon>Lachnospirales</taxon>
        <taxon>Lachnospiraceae</taxon>
        <taxon>Agathobacter</taxon>
    </lineage>
</organism>
<dbReference type="HAMAP" id="MF_00844_B">
    <property type="entry name" value="RqcH_B"/>
    <property type="match status" value="1"/>
</dbReference>
<evidence type="ECO:0000313" key="8">
    <source>
        <dbReference type="Proteomes" id="UP000049472"/>
    </source>
</evidence>
<feature type="domain" description="NFACT RNA-binding" evidence="6">
    <location>
        <begin position="459"/>
        <end position="553"/>
    </location>
</feature>
<evidence type="ECO:0000256" key="2">
    <source>
        <dbReference type="ARBA" id="ARBA00022730"/>
    </source>
</evidence>
<keyword evidence="2 5" id="KW-0699">rRNA-binding</keyword>
<dbReference type="GO" id="GO:1990112">
    <property type="term" value="C:RQC complex"/>
    <property type="evidence" value="ECO:0007669"/>
    <property type="project" value="TreeGrafter"/>
</dbReference>
<dbReference type="Gene3D" id="1.10.8.50">
    <property type="match status" value="1"/>
</dbReference>
<dbReference type="PANTHER" id="PTHR15239">
    <property type="entry name" value="NUCLEAR EXPORT MEDIATOR FACTOR NEMF"/>
    <property type="match status" value="1"/>
</dbReference>
<protein>
    <recommendedName>
        <fullName evidence="5">Rqc2 homolog RqcH</fullName>
        <shortName evidence="5">RqcH</shortName>
    </recommendedName>
</protein>
<sequence>MALDGIVISNIVAELNSTILNSKISKIAEPEADELLLTLKGPNGSFRLSMSASASLPFIYLTPTNKVSPLTAPTFCMVLRKHIANGRITKIYQPGMERIINFEIEHLNEMGDLCHKVLIIELMGKYSNIIFTDSDGTIIDSAKRIPASVSSVREVLPGRAYTIPATQEDKYNPLTVDSKQFVDIISAKPLTVSKAIYSSFSGISPLVANELAHRAGLDADSPVAAYSHDELLHLGSNFTWMMEDIKNNRFTPNIVRDGNEPKEFSSIELTQYSDLTVTKYESISEVLELYYSERNTYTRIRQKSADLRKHVNTLLERNQKKYSLQMKQLKDSEKREKYKVYGELINAFGYGLTPDDKFLEAANYYDDNKIIKIPIDNTKTPAENAQKYFDKYGKMKRTAEALNELILETKSQIDHLESIQNSLDIALSADDLVQIKDELIEYGFIKKGKGSKKQKVKSKPFHYISSDGFDMYVGKNNYQNDELTFKLATGNDWWFHAKGMPGSHVIVKAENKELPDSTFEEAGKLAGYYSKGKNADKVEIDYLQKKNVKKPNGAAAGFVVYYTNYSLTIHPDISDIRQIE</sequence>
<evidence type="ECO:0000259" key="6">
    <source>
        <dbReference type="Pfam" id="PF05670"/>
    </source>
</evidence>
<comment type="similarity">
    <text evidence="5">Belongs to the NEMF family.</text>
</comment>
<dbReference type="InterPro" id="IPR008532">
    <property type="entry name" value="NFACT_RNA-bd"/>
</dbReference>
<dbReference type="Pfam" id="PF05833">
    <property type="entry name" value="NFACT_N"/>
    <property type="match status" value="1"/>
</dbReference>
<reference evidence="8" key="1">
    <citation type="submission" date="2015-05" db="EMBL/GenBank/DDBJ databases">
        <authorList>
            <consortium name="Pathogen Informatics"/>
        </authorList>
    </citation>
    <scope>NUCLEOTIDE SEQUENCE [LARGE SCALE GENOMIC DNA]</scope>
    <source>
        <strain evidence="8">T1-815</strain>
    </source>
</reference>
<dbReference type="Proteomes" id="UP000049472">
    <property type="component" value="Unassembled WGS sequence"/>
</dbReference>
<keyword evidence="8" id="KW-1185">Reference proteome</keyword>
<evidence type="ECO:0000256" key="1">
    <source>
        <dbReference type="ARBA" id="ARBA00022555"/>
    </source>
</evidence>
<proteinExistence type="inferred from homology"/>
<dbReference type="Pfam" id="PF05670">
    <property type="entry name" value="NFACT-R_1"/>
    <property type="match status" value="1"/>
</dbReference>
<dbReference type="GO" id="GO:0019843">
    <property type="term" value="F:rRNA binding"/>
    <property type="evidence" value="ECO:0007669"/>
    <property type="project" value="UniProtKB-UniRule"/>
</dbReference>
<name>A0A0M6WJE7_9FIRM</name>
<evidence type="ECO:0000313" key="7">
    <source>
        <dbReference type="EMBL" id="CRL36389.1"/>
    </source>
</evidence>
<comment type="function">
    <text evidence="5">Key component of the ribosome quality control system (RQC), a ribosome-associated complex that mediates the extraction of incompletely synthesized nascent chains from stalled ribosomes and their subsequent degradation. RqcH recruits Ala-charged tRNA, and with RqcP directs the elongation of stalled nascent chains on 50S ribosomal subunits, leading to non-templated C-terminal alanine extensions (Ala tail). The Ala tail promotes nascent chain degradation. May add between 1 and at least 8 Ala residues. Binds to stalled 50S ribosomal subunits.</text>
</comment>
<keyword evidence="4 5" id="KW-0648">Protein biosynthesis</keyword>
<dbReference type="GO" id="GO:0043023">
    <property type="term" value="F:ribosomal large subunit binding"/>
    <property type="evidence" value="ECO:0007669"/>
    <property type="project" value="UniProtKB-UniRule"/>
</dbReference>
<keyword evidence="1 5" id="KW-0820">tRNA-binding</keyword>